<feature type="transmembrane region" description="Helical" evidence="1">
    <location>
        <begin position="57"/>
        <end position="78"/>
    </location>
</feature>
<accession>A1D8L4</accession>
<dbReference type="OMA" id="CDASNNG"/>
<dbReference type="Proteomes" id="UP000006702">
    <property type="component" value="Unassembled WGS sequence"/>
</dbReference>
<feature type="transmembrane region" description="Helical" evidence="1">
    <location>
        <begin position="28"/>
        <end position="51"/>
    </location>
</feature>
<dbReference type="eggNOG" id="KOG1237">
    <property type="taxonomic scope" value="Eukaryota"/>
</dbReference>
<dbReference type="OrthoDB" id="8904098at2759"/>
<gene>
    <name evidence="2" type="ORF">NFIA_112490</name>
</gene>
<dbReference type="RefSeq" id="XP_001262622.1">
    <property type="nucleotide sequence ID" value="XM_001262621.1"/>
</dbReference>
<dbReference type="Gene3D" id="1.20.1250.20">
    <property type="entry name" value="MFS general substrate transporter like domains"/>
    <property type="match status" value="1"/>
</dbReference>
<dbReference type="InterPro" id="IPR036259">
    <property type="entry name" value="MFS_trans_sf"/>
</dbReference>
<keyword evidence="3" id="KW-1185">Reference proteome</keyword>
<dbReference type="EMBL" id="DS027692">
    <property type="protein sequence ID" value="EAW20725.1"/>
    <property type="molecule type" value="Genomic_DNA"/>
</dbReference>
<reference evidence="3" key="1">
    <citation type="journal article" date="2008" name="PLoS Genet.">
        <title>Genomic islands in the pathogenic filamentous fungus Aspergillus fumigatus.</title>
        <authorList>
            <person name="Fedorova N.D."/>
            <person name="Khaldi N."/>
            <person name="Joardar V.S."/>
            <person name="Maiti R."/>
            <person name="Amedeo P."/>
            <person name="Anderson M.J."/>
            <person name="Crabtree J."/>
            <person name="Silva J.C."/>
            <person name="Badger J.H."/>
            <person name="Albarraq A."/>
            <person name="Angiuoli S."/>
            <person name="Bussey H."/>
            <person name="Bowyer P."/>
            <person name="Cotty P.J."/>
            <person name="Dyer P.S."/>
            <person name="Egan A."/>
            <person name="Galens K."/>
            <person name="Fraser-Liggett C.M."/>
            <person name="Haas B.J."/>
            <person name="Inman J.M."/>
            <person name="Kent R."/>
            <person name="Lemieux S."/>
            <person name="Malavazi I."/>
            <person name="Orvis J."/>
            <person name="Roemer T."/>
            <person name="Ronning C.M."/>
            <person name="Sundaram J.P."/>
            <person name="Sutton G."/>
            <person name="Turner G."/>
            <person name="Venter J.C."/>
            <person name="White O.R."/>
            <person name="Whitty B.R."/>
            <person name="Youngman P."/>
            <person name="Wolfe K.H."/>
            <person name="Goldman G.H."/>
            <person name="Wortman J.R."/>
            <person name="Jiang B."/>
            <person name="Denning D.W."/>
            <person name="Nierman W.C."/>
        </authorList>
    </citation>
    <scope>NUCLEOTIDE SEQUENCE [LARGE SCALE GENOMIC DNA]</scope>
    <source>
        <strain evidence="3">ATCC 1020 / DSM 3700 / CBS 544.65 / FGSC A1164 / JCM 1740 / NRRL 181 / WB 181</strain>
    </source>
</reference>
<name>A1D8L4_NEOFI</name>
<evidence type="ECO:0000313" key="3">
    <source>
        <dbReference type="Proteomes" id="UP000006702"/>
    </source>
</evidence>
<dbReference type="AlphaFoldDB" id="A1D8L4"/>
<proteinExistence type="predicted"/>
<organism evidence="2 3">
    <name type="scientific">Neosartorya fischeri (strain ATCC 1020 / DSM 3700 / CBS 544.65 / FGSC A1164 / JCM 1740 / NRRL 181 / WB 181)</name>
    <name type="common">Aspergillus fischerianus</name>
    <dbReference type="NCBI Taxonomy" id="331117"/>
    <lineage>
        <taxon>Eukaryota</taxon>
        <taxon>Fungi</taxon>
        <taxon>Dikarya</taxon>
        <taxon>Ascomycota</taxon>
        <taxon>Pezizomycotina</taxon>
        <taxon>Eurotiomycetes</taxon>
        <taxon>Eurotiomycetidae</taxon>
        <taxon>Eurotiales</taxon>
        <taxon>Aspergillaceae</taxon>
        <taxon>Aspergillus</taxon>
        <taxon>Aspergillus subgen. Fumigati</taxon>
    </lineage>
</organism>
<sequence>MTALSEVLAYIASMEYAYTKALKSMRSIVTSLFLLTCTIGSMLGTTLLPISKDPKVLIEYASLSGVMLVTAVLFLLTFGKYNKIEEKMNMLNSGEGDSTSLSLLITEIR</sequence>
<evidence type="ECO:0000256" key="1">
    <source>
        <dbReference type="SAM" id="Phobius"/>
    </source>
</evidence>
<keyword evidence="1" id="KW-1133">Transmembrane helix</keyword>
<protein>
    <submittedName>
        <fullName evidence="2">Uncharacterized protein</fullName>
    </submittedName>
</protein>
<keyword evidence="1" id="KW-0472">Membrane</keyword>
<dbReference type="HOGENOM" id="CLU_2184659_0_0_1"/>
<evidence type="ECO:0000313" key="2">
    <source>
        <dbReference type="EMBL" id="EAW20725.1"/>
    </source>
</evidence>
<keyword evidence="1" id="KW-0812">Transmembrane</keyword>
<dbReference type="GeneID" id="4589350"/>
<dbReference type="VEuPathDB" id="FungiDB:NFIA_112490"/>
<dbReference type="KEGG" id="nfi:NFIA_112490"/>